<evidence type="ECO:0000256" key="2">
    <source>
        <dbReference type="ARBA" id="ARBA00022475"/>
    </source>
</evidence>
<comment type="subcellular location">
    <subcellularLocation>
        <location evidence="1">Cell membrane</location>
        <topology evidence="1">Multi-pass membrane protein</topology>
    </subcellularLocation>
</comment>
<evidence type="ECO:0000256" key="3">
    <source>
        <dbReference type="ARBA" id="ARBA00022692"/>
    </source>
</evidence>
<feature type="transmembrane region" description="Helical" evidence="6">
    <location>
        <begin position="53"/>
        <end position="73"/>
    </location>
</feature>
<organism evidence="7">
    <name type="scientific">Candidatus Atribacter allofermentans</name>
    <dbReference type="NCBI Taxonomy" id="1852833"/>
    <lineage>
        <taxon>Bacteria</taxon>
        <taxon>Pseudomonadati</taxon>
        <taxon>Atribacterota</taxon>
        <taxon>Atribacteria</taxon>
        <taxon>Atribacterales</taxon>
        <taxon>Atribacteraceae</taxon>
        <taxon>Atribacter</taxon>
    </lineage>
</organism>
<dbReference type="GO" id="GO:0022857">
    <property type="term" value="F:transmembrane transporter activity"/>
    <property type="evidence" value="ECO:0007669"/>
    <property type="project" value="InterPro"/>
</dbReference>
<feature type="transmembrane region" description="Helical" evidence="6">
    <location>
        <begin position="275"/>
        <end position="295"/>
    </location>
</feature>
<dbReference type="InterPro" id="IPR001851">
    <property type="entry name" value="ABC_transp_permease"/>
</dbReference>
<reference evidence="7" key="1">
    <citation type="submission" date="2017-02" db="EMBL/GenBank/DDBJ databases">
        <title>Delving into the versatile metabolic prowess of the omnipresent phylum Bacteroidetes.</title>
        <authorList>
            <person name="Nobu M.K."/>
            <person name="Mei R."/>
            <person name="Narihiro T."/>
            <person name="Kuroda K."/>
            <person name="Liu W.-T."/>
        </authorList>
    </citation>
    <scope>NUCLEOTIDE SEQUENCE</scope>
    <source>
        <strain evidence="7">ADurb.Bin276</strain>
    </source>
</reference>
<sequence>MIQTTYQETKKISGLRVLIDILKRHGIFVALIALFIVGSLISDVFLSSRNIFNILRQSSIVGIMAIGMTFVLIGGDIDLSVGSTLSLCMVLAIGLQQQGLALSILIVLMVGILAGLLNGLLVGLFKANAFIVTLGTMSIIQAIALIYSKGYHMLGDPESAFSIIGRGMIGPVPIPVIIFVTFGIIFHIILSNSKFGYSVYATGGNAKAAWASGIHTGLTKLVTFVLTGFTAAVGALVMSSRLASAQPSAGQGYELDVIAAVILGGTSLLGGRGSIFRTVVGALFFAVFSNLMILLNVAYPFQLVIKGAIIICAVWADIIGRRALQQ</sequence>
<feature type="transmembrane region" description="Helical" evidence="6">
    <location>
        <begin position="102"/>
        <end position="121"/>
    </location>
</feature>
<name>A0A1V5SMZ2_9BACT</name>
<comment type="caution">
    <text evidence="7">The sequence shown here is derived from an EMBL/GenBank/DDBJ whole genome shotgun (WGS) entry which is preliminary data.</text>
</comment>
<accession>A0A1V5SMZ2</accession>
<evidence type="ECO:0000256" key="1">
    <source>
        <dbReference type="ARBA" id="ARBA00004651"/>
    </source>
</evidence>
<keyword evidence="3 6" id="KW-0812">Transmembrane</keyword>
<evidence type="ECO:0000256" key="5">
    <source>
        <dbReference type="ARBA" id="ARBA00023136"/>
    </source>
</evidence>
<keyword evidence="2" id="KW-1003">Cell membrane</keyword>
<feature type="transmembrane region" description="Helical" evidence="6">
    <location>
        <begin position="221"/>
        <end position="238"/>
    </location>
</feature>
<gene>
    <name evidence="7" type="primary">rbsC_24</name>
    <name evidence="7" type="ORF">BWY41_01605</name>
</gene>
<feature type="transmembrane region" description="Helical" evidence="6">
    <location>
        <begin position="168"/>
        <end position="190"/>
    </location>
</feature>
<evidence type="ECO:0000313" key="7">
    <source>
        <dbReference type="EMBL" id="OQA55684.1"/>
    </source>
</evidence>
<keyword evidence="5 6" id="KW-0472">Membrane</keyword>
<dbReference type="PANTHER" id="PTHR32196">
    <property type="entry name" value="ABC TRANSPORTER PERMEASE PROTEIN YPHD-RELATED-RELATED"/>
    <property type="match status" value="1"/>
</dbReference>
<dbReference type="EMBL" id="MWBQ01000146">
    <property type="protein sequence ID" value="OQA55684.1"/>
    <property type="molecule type" value="Genomic_DNA"/>
</dbReference>
<evidence type="ECO:0000256" key="6">
    <source>
        <dbReference type="SAM" id="Phobius"/>
    </source>
</evidence>
<dbReference type="Pfam" id="PF02653">
    <property type="entry name" value="BPD_transp_2"/>
    <property type="match status" value="1"/>
</dbReference>
<dbReference type="Proteomes" id="UP000485569">
    <property type="component" value="Unassembled WGS sequence"/>
</dbReference>
<keyword evidence="4 6" id="KW-1133">Transmembrane helix</keyword>
<evidence type="ECO:0000256" key="4">
    <source>
        <dbReference type="ARBA" id="ARBA00022989"/>
    </source>
</evidence>
<dbReference type="CDD" id="cd06579">
    <property type="entry name" value="TM_PBP1_transp_AraH_like"/>
    <property type="match status" value="1"/>
</dbReference>
<proteinExistence type="predicted"/>
<feature type="transmembrane region" description="Helical" evidence="6">
    <location>
        <begin position="25"/>
        <end position="46"/>
    </location>
</feature>
<protein>
    <submittedName>
        <fullName evidence="7">Ribose transport system permease protein RbsC</fullName>
    </submittedName>
</protein>
<dbReference type="AlphaFoldDB" id="A0A1V5SMZ2"/>
<dbReference type="GO" id="GO:0005886">
    <property type="term" value="C:plasma membrane"/>
    <property type="evidence" value="ECO:0007669"/>
    <property type="project" value="UniProtKB-SubCell"/>
</dbReference>
<feature type="transmembrane region" description="Helical" evidence="6">
    <location>
        <begin position="127"/>
        <end position="147"/>
    </location>
</feature>